<dbReference type="EMBL" id="JACASF010000016">
    <property type="protein sequence ID" value="KAF6426519.1"/>
    <property type="molecule type" value="Genomic_DNA"/>
</dbReference>
<dbReference type="AlphaFoldDB" id="A0A7J8DU61"/>
<accession>A0A7J8DU61</accession>
<evidence type="ECO:0000313" key="3">
    <source>
        <dbReference type="Proteomes" id="UP000550707"/>
    </source>
</evidence>
<comment type="caution">
    <text evidence="2">The sequence shown here is derived from an EMBL/GenBank/DDBJ whole genome shotgun (WGS) entry which is preliminary data.</text>
</comment>
<dbReference type="Proteomes" id="UP000550707">
    <property type="component" value="Unassembled WGS sequence"/>
</dbReference>
<dbReference type="InParanoid" id="A0A7J8DU61"/>
<keyword evidence="3" id="KW-1185">Reference proteome</keyword>
<protein>
    <submittedName>
        <fullName evidence="2">Uncharacterized protein</fullName>
    </submittedName>
</protein>
<organism evidence="2 3">
    <name type="scientific">Molossus molossus</name>
    <name type="common">Pallas' mastiff bat</name>
    <name type="synonym">Vespertilio molossus</name>
    <dbReference type="NCBI Taxonomy" id="27622"/>
    <lineage>
        <taxon>Eukaryota</taxon>
        <taxon>Metazoa</taxon>
        <taxon>Chordata</taxon>
        <taxon>Craniata</taxon>
        <taxon>Vertebrata</taxon>
        <taxon>Euteleostomi</taxon>
        <taxon>Mammalia</taxon>
        <taxon>Eutheria</taxon>
        <taxon>Laurasiatheria</taxon>
        <taxon>Chiroptera</taxon>
        <taxon>Yangochiroptera</taxon>
        <taxon>Molossidae</taxon>
        <taxon>Molossus</taxon>
    </lineage>
</organism>
<proteinExistence type="predicted"/>
<evidence type="ECO:0000313" key="2">
    <source>
        <dbReference type="EMBL" id="KAF6426519.1"/>
    </source>
</evidence>
<name>A0A7J8DU61_MOLMO</name>
<sequence length="172" mass="18420">MRGAQLQVTEEGSGQIQREEETAAMATPSLTPQQCLHPQATLPPDFWGESSLPHLTENGFLSLPSGHSLPVPGHRGVVQGGDKAGGHSVDPTDMFHIRVRPPLLPGRLHWSLLQATAPQPQGRCEGRTPAAPRQVHRCTHRFVTPAPLPPSPCSPASEHFSTGPGKSLTHGR</sequence>
<feature type="region of interest" description="Disordered" evidence="1">
    <location>
        <begin position="147"/>
        <end position="172"/>
    </location>
</feature>
<evidence type="ECO:0000256" key="1">
    <source>
        <dbReference type="SAM" id="MobiDB-lite"/>
    </source>
</evidence>
<gene>
    <name evidence="2" type="ORF">HJG59_009205</name>
</gene>
<reference evidence="2 3" key="1">
    <citation type="journal article" date="2020" name="Nature">
        <title>Six reference-quality genomes reveal evolution of bat adaptations.</title>
        <authorList>
            <person name="Jebb D."/>
            <person name="Huang Z."/>
            <person name="Pippel M."/>
            <person name="Hughes G.M."/>
            <person name="Lavrichenko K."/>
            <person name="Devanna P."/>
            <person name="Winkler S."/>
            <person name="Jermiin L.S."/>
            <person name="Skirmuntt E.C."/>
            <person name="Katzourakis A."/>
            <person name="Burkitt-Gray L."/>
            <person name="Ray D.A."/>
            <person name="Sullivan K.A.M."/>
            <person name="Roscito J.G."/>
            <person name="Kirilenko B.M."/>
            <person name="Davalos L.M."/>
            <person name="Corthals A.P."/>
            <person name="Power M.L."/>
            <person name="Jones G."/>
            <person name="Ransome R.D."/>
            <person name="Dechmann D.K.N."/>
            <person name="Locatelli A.G."/>
            <person name="Puechmaille S.J."/>
            <person name="Fedrigo O."/>
            <person name="Jarvis E.D."/>
            <person name="Hiller M."/>
            <person name="Vernes S.C."/>
            <person name="Myers E.W."/>
            <person name="Teeling E.C."/>
        </authorList>
    </citation>
    <scope>NUCLEOTIDE SEQUENCE [LARGE SCALE GENOMIC DNA]</scope>
    <source>
        <strain evidence="2">MMolMol1</strain>
        <tissue evidence="2">Muscle</tissue>
    </source>
</reference>